<dbReference type="InterPro" id="IPR025857">
    <property type="entry name" value="MacB_PCD"/>
</dbReference>
<accession>A0A4R3YX15</accession>
<sequence length="440" mass="46626">MKAMNKFFFGLGMLVVVAAFLALWISLPWQGVVIIAVGLALWMVFTRRGRQTWSVTRVGLSTLRQRIGSSSVVVIGIAGVVGVLVAMLAMSDGFSATLQSAGNDRTAIVLRGGSQAELNSVMDRDSANVVMQAPGVRKDAQGRPTASGEIVVVANLPMKGDPNSDANVPIRGVSDAVWGLRDQVRITQGRKFKPGLRELIVGEGARKQFEGLDVGKELRLAGQTWTVVGVFASGDVLESELWGDTQSVASAYRRGSSVQSITVLLDSPQAFDTFKAALVSDPRIKVDVTTTKEYFGKQSEGLTKVLRIVGIVVGAIMAVGAVFGALNTMFAAIAARSREIATLRAIGFRGIPVVVSVMLETMLLALIGGAIGAGIVWAIFNGYTASTLGANFSQVVFQFKVSPALLWTGLKWALAIGFIGGLFPAVRAARVPVTTALREL</sequence>
<dbReference type="InterPro" id="IPR050250">
    <property type="entry name" value="Macrolide_Exporter_MacB"/>
</dbReference>
<feature type="transmembrane region" description="Helical" evidence="6">
    <location>
        <begin position="31"/>
        <end position="46"/>
    </location>
</feature>
<feature type="domain" description="MacB-like periplasmic core" evidence="8">
    <location>
        <begin position="73"/>
        <end position="278"/>
    </location>
</feature>
<dbReference type="Pfam" id="PF12704">
    <property type="entry name" value="MacB_PCD"/>
    <property type="match status" value="1"/>
</dbReference>
<keyword evidence="4 6" id="KW-1133">Transmembrane helix</keyword>
<evidence type="ECO:0000313" key="10">
    <source>
        <dbReference type="Proteomes" id="UP000295645"/>
    </source>
</evidence>
<dbReference type="GO" id="GO:0022857">
    <property type="term" value="F:transmembrane transporter activity"/>
    <property type="evidence" value="ECO:0007669"/>
    <property type="project" value="TreeGrafter"/>
</dbReference>
<evidence type="ECO:0000256" key="6">
    <source>
        <dbReference type="SAM" id="Phobius"/>
    </source>
</evidence>
<dbReference type="GO" id="GO:0005886">
    <property type="term" value="C:plasma membrane"/>
    <property type="evidence" value="ECO:0007669"/>
    <property type="project" value="UniProtKB-SubCell"/>
</dbReference>
<evidence type="ECO:0000256" key="1">
    <source>
        <dbReference type="ARBA" id="ARBA00004651"/>
    </source>
</evidence>
<comment type="subcellular location">
    <subcellularLocation>
        <location evidence="1">Cell membrane</location>
        <topology evidence="1">Multi-pass membrane protein</topology>
    </subcellularLocation>
</comment>
<feature type="transmembrane region" description="Helical" evidence="6">
    <location>
        <begin position="7"/>
        <end position="25"/>
    </location>
</feature>
<dbReference type="PANTHER" id="PTHR30572">
    <property type="entry name" value="MEMBRANE COMPONENT OF TRANSPORTER-RELATED"/>
    <property type="match status" value="1"/>
</dbReference>
<feature type="transmembrane region" description="Helical" evidence="6">
    <location>
        <begin position="404"/>
        <end position="423"/>
    </location>
</feature>
<feature type="domain" description="ABC3 transporter permease C-terminal" evidence="7">
    <location>
        <begin position="311"/>
        <end position="432"/>
    </location>
</feature>
<dbReference type="AlphaFoldDB" id="A0A4R3YX15"/>
<protein>
    <submittedName>
        <fullName evidence="9">Putative ABC transport system permease protein</fullName>
    </submittedName>
</protein>
<evidence type="ECO:0000256" key="5">
    <source>
        <dbReference type="ARBA" id="ARBA00023136"/>
    </source>
</evidence>
<feature type="transmembrane region" description="Helical" evidence="6">
    <location>
        <begin position="67"/>
        <end position="90"/>
    </location>
</feature>
<evidence type="ECO:0000259" key="7">
    <source>
        <dbReference type="Pfam" id="PF02687"/>
    </source>
</evidence>
<name>A0A4R3YX15_9GAMM</name>
<dbReference type="PANTHER" id="PTHR30572:SF15">
    <property type="entry name" value="ABC TRANSPORTER PERMEASE"/>
    <property type="match status" value="1"/>
</dbReference>
<organism evidence="9 10">
    <name type="scientific">Luteibacter rhizovicinus</name>
    <dbReference type="NCBI Taxonomy" id="242606"/>
    <lineage>
        <taxon>Bacteria</taxon>
        <taxon>Pseudomonadati</taxon>
        <taxon>Pseudomonadota</taxon>
        <taxon>Gammaproteobacteria</taxon>
        <taxon>Lysobacterales</taxon>
        <taxon>Rhodanobacteraceae</taxon>
        <taxon>Luteibacter</taxon>
    </lineage>
</organism>
<keyword evidence="5 6" id="KW-0472">Membrane</keyword>
<evidence type="ECO:0000256" key="4">
    <source>
        <dbReference type="ARBA" id="ARBA00022989"/>
    </source>
</evidence>
<feature type="transmembrane region" description="Helical" evidence="6">
    <location>
        <begin position="308"/>
        <end position="333"/>
    </location>
</feature>
<evidence type="ECO:0000256" key="2">
    <source>
        <dbReference type="ARBA" id="ARBA00022475"/>
    </source>
</evidence>
<comment type="caution">
    <text evidence="9">The sequence shown here is derived from an EMBL/GenBank/DDBJ whole genome shotgun (WGS) entry which is preliminary data.</text>
</comment>
<keyword evidence="2" id="KW-1003">Cell membrane</keyword>
<evidence type="ECO:0000256" key="3">
    <source>
        <dbReference type="ARBA" id="ARBA00022692"/>
    </source>
</evidence>
<dbReference type="Pfam" id="PF02687">
    <property type="entry name" value="FtsX"/>
    <property type="match status" value="1"/>
</dbReference>
<evidence type="ECO:0000313" key="9">
    <source>
        <dbReference type="EMBL" id="TCV95994.1"/>
    </source>
</evidence>
<feature type="transmembrane region" description="Helical" evidence="6">
    <location>
        <begin position="353"/>
        <end position="380"/>
    </location>
</feature>
<dbReference type="EMBL" id="SMCS01000002">
    <property type="protein sequence ID" value="TCV95994.1"/>
    <property type="molecule type" value="Genomic_DNA"/>
</dbReference>
<evidence type="ECO:0000259" key="8">
    <source>
        <dbReference type="Pfam" id="PF12704"/>
    </source>
</evidence>
<dbReference type="InterPro" id="IPR003838">
    <property type="entry name" value="ABC3_permease_C"/>
</dbReference>
<dbReference type="Proteomes" id="UP000295645">
    <property type="component" value="Unassembled WGS sequence"/>
</dbReference>
<gene>
    <name evidence="9" type="ORF">EC912_102343</name>
</gene>
<keyword evidence="3 6" id="KW-0812">Transmembrane</keyword>
<keyword evidence="10" id="KW-1185">Reference proteome</keyword>
<reference evidence="9 10" key="1">
    <citation type="submission" date="2019-03" db="EMBL/GenBank/DDBJ databases">
        <title>Above-ground endophytic microbial communities from plants in different locations in the United States.</title>
        <authorList>
            <person name="Frank C."/>
        </authorList>
    </citation>
    <scope>NUCLEOTIDE SEQUENCE [LARGE SCALE GENOMIC DNA]</scope>
    <source>
        <strain evidence="9 10">LP_13_YM</strain>
    </source>
</reference>
<proteinExistence type="predicted"/>